<evidence type="ECO:0000313" key="1">
    <source>
        <dbReference type="EMBL" id="RAK01648.1"/>
    </source>
</evidence>
<reference evidence="1 3" key="2">
    <citation type="submission" date="2018-06" db="EMBL/GenBank/DDBJ databases">
        <title>Genomic Encyclopedia of Type Strains, Phase III (KMG-III): the genomes of soil and plant-associated and newly described type strains.</title>
        <authorList>
            <person name="Whitman W."/>
        </authorList>
    </citation>
    <scope>NUCLEOTIDE SEQUENCE [LARGE SCALE GENOMIC DNA]</scope>
    <source>
        <strain evidence="1 3">CGMCC 1.15366</strain>
    </source>
</reference>
<proteinExistence type="predicted"/>
<accession>A0A327X651</accession>
<evidence type="ECO:0000313" key="2">
    <source>
        <dbReference type="EMBL" id="RUO28472.1"/>
    </source>
</evidence>
<dbReference type="Proteomes" id="UP000287865">
    <property type="component" value="Unassembled WGS sequence"/>
</dbReference>
<keyword evidence="4" id="KW-1185">Reference proteome</keyword>
<dbReference type="Proteomes" id="UP000249203">
    <property type="component" value="Unassembled WGS sequence"/>
</dbReference>
<evidence type="ECO:0000313" key="4">
    <source>
        <dbReference type="Proteomes" id="UP000287865"/>
    </source>
</evidence>
<dbReference type="EMBL" id="PIPK01000001">
    <property type="protein sequence ID" value="RUO28472.1"/>
    <property type="molecule type" value="Genomic_DNA"/>
</dbReference>
<dbReference type="AlphaFoldDB" id="A0A327X651"/>
<sequence length="111" mass="12263">MKPLSKETSDALDVLLQGLPANLVEAARELFVANNEHELKLSAKAFQIFARTELRKYQAKGIRKAVNIALLLIDHGADPTEGVCIIEDYATELESITPSNVVHITQWGRHG</sequence>
<name>A0A327X651_9GAMM</name>
<reference evidence="2 4" key="1">
    <citation type="journal article" date="2018" name="Front. Microbiol.">
        <title>Genome-Based Analysis Reveals the Taxonomy and Diversity of the Family Idiomarinaceae.</title>
        <authorList>
            <person name="Liu Y."/>
            <person name="Lai Q."/>
            <person name="Shao Z."/>
        </authorList>
    </citation>
    <scope>NUCLEOTIDE SEQUENCE [LARGE SCALE GENOMIC DNA]</scope>
    <source>
        <strain evidence="2 4">CF12-14</strain>
    </source>
</reference>
<protein>
    <submittedName>
        <fullName evidence="1">Uncharacterized protein</fullName>
    </submittedName>
</protein>
<gene>
    <name evidence="1" type="ORF">B0I24_101271</name>
    <name evidence="2" type="ORF">CWE07_01295</name>
</gene>
<organism evidence="1 3">
    <name type="scientific">Aliidiomarina maris</name>
    <dbReference type="NCBI Taxonomy" id="531312"/>
    <lineage>
        <taxon>Bacteria</taxon>
        <taxon>Pseudomonadati</taxon>
        <taxon>Pseudomonadota</taxon>
        <taxon>Gammaproteobacteria</taxon>
        <taxon>Alteromonadales</taxon>
        <taxon>Idiomarinaceae</taxon>
        <taxon>Aliidiomarina</taxon>
    </lineage>
</organism>
<evidence type="ECO:0000313" key="3">
    <source>
        <dbReference type="Proteomes" id="UP000249203"/>
    </source>
</evidence>
<comment type="caution">
    <text evidence="1">The sequence shown here is derived from an EMBL/GenBank/DDBJ whole genome shotgun (WGS) entry which is preliminary data.</text>
</comment>
<dbReference type="EMBL" id="QLMD01000001">
    <property type="protein sequence ID" value="RAK01648.1"/>
    <property type="molecule type" value="Genomic_DNA"/>
</dbReference>